<gene>
    <name evidence="1" type="ORF">H5410_040463</name>
</gene>
<organism evidence="1 2">
    <name type="scientific">Solanum commersonii</name>
    <name type="common">Commerson's wild potato</name>
    <name type="synonym">Commerson's nightshade</name>
    <dbReference type="NCBI Taxonomy" id="4109"/>
    <lineage>
        <taxon>Eukaryota</taxon>
        <taxon>Viridiplantae</taxon>
        <taxon>Streptophyta</taxon>
        <taxon>Embryophyta</taxon>
        <taxon>Tracheophyta</taxon>
        <taxon>Spermatophyta</taxon>
        <taxon>Magnoliopsida</taxon>
        <taxon>eudicotyledons</taxon>
        <taxon>Gunneridae</taxon>
        <taxon>Pentapetalae</taxon>
        <taxon>asterids</taxon>
        <taxon>lamiids</taxon>
        <taxon>Solanales</taxon>
        <taxon>Solanaceae</taxon>
        <taxon>Solanoideae</taxon>
        <taxon>Solaneae</taxon>
        <taxon>Solanum</taxon>
    </lineage>
</organism>
<dbReference type="Proteomes" id="UP000824120">
    <property type="component" value="Chromosome 8"/>
</dbReference>
<sequence>MNNLMSKEKDKEIVSSKEIFVVTRRRKLGCLYKAAPNENTTSEISVFVLNFSLRAIGYALLG</sequence>
<comment type="caution">
    <text evidence="1">The sequence shown here is derived from an EMBL/GenBank/DDBJ whole genome shotgun (WGS) entry which is preliminary data.</text>
</comment>
<dbReference type="AlphaFoldDB" id="A0A9J5XQ63"/>
<name>A0A9J5XQ63_SOLCO</name>
<evidence type="ECO:0000313" key="1">
    <source>
        <dbReference type="EMBL" id="KAG5589949.1"/>
    </source>
</evidence>
<reference evidence="1 2" key="1">
    <citation type="submission" date="2020-09" db="EMBL/GenBank/DDBJ databases">
        <title>De no assembly of potato wild relative species, Solanum commersonii.</title>
        <authorList>
            <person name="Cho K."/>
        </authorList>
    </citation>
    <scope>NUCLEOTIDE SEQUENCE [LARGE SCALE GENOMIC DNA]</scope>
    <source>
        <strain evidence="1">LZ3.2</strain>
        <tissue evidence="1">Leaf</tissue>
    </source>
</reference>
<evidence type="ECO:0000313" key="2">
    <source>
        <dbReference type="Proteomes" id="UP000824120"/>
    </source>
</evidence>
<dbReference type="EMBL" id="JACXVP010000008">
    <property type="protein sequence ID" value="KAG5589949.1"/>
    <property type="molecule type" value="Genomic_DNA"/>
</dbReference>
<proteinExistence type="predicted"/>
<accession>A0A9J5XQ63</accession>
<keyword evidence="2" id="KW-1185">Reference proteome</keyword>
<protein>
    <submittedName>
        <fullName evidence="1">Uncharacterized protein</fullName>
    </submittedName>
</protein>